<feature type="compositionally biased region" description="Low complexity" evidence="1">
    <location>
        <begin position="72"/>
        <end position="84"/>
    </location>
</feature>
<reference evidence="3 4" key="1">
    <citation type="submission" date="2016-07" db="EMBL/GenBank/DDBJ databases">
        <title>Characterization of isolates of Eisenbergiella tayi derived from blood cultures, using whole genome sequencing.</title>
        <authorList>
            <person name="Burdz T."/>
            <person name="Wiebe D."/>
            <person name="Huynh C."/>
            <person name="Bernard K."/>
        </authorList>
    </citation>
    <scope>NUCLEOTIDE SEQUENCE [LARGE SCALE GENOMIC DNA]</scope>
    <source>
        <strain evidence="3 4">NML 120489</strain>
    </source>
</reference>
<evidence type="ECO:0000313" key="3">
    <source>
        <dbReference type="EMBL" id="ODM02781.1"/>
    </source>
</evidence>
<dbReference type="Pfam" id="PF01841">
    <property type="entry name" value="Transglut_core"/>
    <property type="match status" value="1"/>
</dbReference>
<evidence type="ECO:0000313" key="4">
    <source>
        <dbReference type="Proteomes" id="UP000095003"/>
    </source>
</evidence>
<dbReference type="GeneID" id="93304544"/>
<dbReference type="RefSeq" id="WP_069159374.1">
    <property type="nucleotide sequence ID" value="NZ_DBFYTC010000019.1"/>
</dbReference>
<dbReference type="GO" id="GO:0005737">
    <property type="term" value="C:cytoplasm"/>
    <property type="evidence" value="ECO:0007669"/>
    <property type="project" value="TreeGrafter"/>
</dbReference>
<accession>A0A1E3A313</accession>
<organism evidence="3 4">
    <name type="scientific">Eisenbergiella tayi</name>
    <dbReference type="NCBI Taxonomy" id="1432052"/>
    <lineage>
        <taxon>Bacteria</taxon>
        <taxon>Bacillati</taxon>
        <taxon>Bacillota</taxon>
        <taxon>Clostridia</taxon>
        <taxon>Lachnospirales</taxon>
        <taxon>Lachnospiraceae</taxon>
        <taxon>Eisenbergiella</taxon>
    </lineage>
</organism>
<dbReference type="AlphaFoldDB" id="A0A1E3A313"/>
<gene>
    <name evidence="3" type="ORF">BEH84_06012</name>
</gene>
<feature type="region of interest" description="Disordered" evidence="1">
    <location>
        <begin position="41"/>
        <end position="89"/>
    </location>
</feature>
<dbReference type="InterPro" id="IPR038765">
    <property type="entry name" value="Papain-like_cys_pep_sf"/>
</dbReference>
<proteinExistence type="predicted"/>
<feature type="domain" description="Transglutaminase-like" evidence="2">
    <location>
        <begin position="231"/>
        <end position="288"/>
    </location>
</feature>
<comment type="caution">
    <text evidence="3">The sequence shown here is derived from an EMBL/GenBank/DDBJ whole genome shotgun (WGS) entry which is preliminary data.</text>
</comment>
<protein>
    <submittedName>
        <fullName evidence="3">Transglutaminase-like superfamily protein</fullName>
    </submittedName>
</protein>
<dbReference type="InterPro" id="IPR052557">
    <property type="entry name" value="CAP/Cytokinesis_protein"/>
</dbReference>
<dbReference type="InterPro" id="IPR002931">
    <property type="entry name" value="Transglutaminase-like"/>
</dbReference>
<dbReference type="EMBL" id="MCGI01000008">
    <property type="protein sequence ID" value="ODM02781.1"/>
    <property type="molecule type" value="Genomic_DNA"/>
</dbReference>
<dbReference type="SUPFAM" id="SSF54001">
    <property type="entry name" value="Cysteine proteinases"/>
    <property type="match status" value="1"/>
</dbReference>
<dbReference type="SMART" id="SM00460">
    <property type="entry name" value="TGc"/>
    <property type="match status" value="1"/>
</dbReference>
<dbReference type="Gene3D" id="3.10.620.30">
    <property type="match status" value="1"/>
</dbReference>
<evidence type="ECO:0000259" key="2">
    <source>
        <dbReference type="SMART" id="SM00460"/>
    </source>
</evidence>
<sequence>MKRFSKTVVVILVILIFITALWAWKGELLPGGLPRFLPQKETAEETESLTASEESVNSTESPTEETVPATLQEETGTEQEGQGTPSVSQETGYAYGLLAEEEQQLYREMLQAITGFGRDAELSTLNPDLLEPVFNSIMADHPEIFYVDGYTYTKHTLGEEIHKITFSGQYTLTQEQVREREEGIERYSRQALEGIHTGMDDYQKIKYIYDYMIEHTDYRLDAPENQTICSVFLYGESVCQGYAKAFQFLCGRMGIPAVLVTGRVKNGEPHAWDMVLADGEWYYVDPTWGDAYYLMGDDDPAWQGKTRPSVNYDYLLVTTQQLLQTHKIDNAFPLPECTSMKDNYYVRENAYFESVDDTKLSNLFVRGYEEDKGIVTLKCADQTVYQDMKKTLLDDQKIFDYLRGDNASAAYVDTQEQFTLSFWLE</sequence>
<dbReference type="Proteomes" id="UP000095003">
    <property type="component" value="Unassembled WGS sequence"/>
</dbReference>
<dbReference type="PANTHER" id="PTHR46333:SF2">
    <property type="entry name" value="CYTOKINESIS PROTEIN 3"/>
    <property type="match status" value="1"/>
</dbReference>
<dbReference type="PATRIC" id="fig|1432052.3.peg.6646"/>
<name>A0A1E3A313_9FIRM</name>
<evidence type="ECO:0000256" key="1">
    <source>
        <dbReference type="SAM" id="MobiDB-lite"/>
    </source>
</evidence>
<dbReference type="PANTHER" id="PTHR46333">
    <property type="entry name" value="CYTOKINESIS PROTEIN 3"/>
    <property type="match status" value="1"/>
</dbReference>